<evidence type="ECO:0000313" key="11">
    <source>
        <dbReference type="Proteomes" id="UP000827284"/>
    </source>
</evidence>
<evidence type="ECO:0000256" key="2">
    <source>
        <dbReference type="ARBA" id="ARBA00009326"/>
    </source>
</evidence>
<keyword evidence="6 7" id="KW-0788">Thiol protease</keyword>
<feature type="site" description="Important for enzyme activity" evidence="7">
    <location>
        <position position="195"/>
    </location>
</feature>
<reference evidence="10" key="2">
    <citation type="journal article" date="2022" name="Microbiol. Resour. Announc.">
        <title>Whole-Genome Sequence of Entomortierella parvispora E1425, a Mucoromycotan Fungus Associated with Burkholderiaceae-Related Endosymbiotic Bacteria.</title>
        <authorList>
            <person name="Herlambang A."/>
            <person name="Guo Y."/>
            <person name="Takashima Y."/>
            <person name="Narisawa K."/>
            <person name="Ohta H."/>
            <person name="Nishizawa T."/>
        </authorList>
    </citation>
    <scope>NUCLEOTIDE SEQUENCE</scope>
    <source>
        <strain evidence="10">E1425</strain>
    </source>
</reference>
<dbReference type="GO" id="GO:0005737">
    <property type="term" value="C:cytoplasm"/>
    <property type="evidence" value="ECO:0007669"/>
    <property type="project" value="TreeGrafter"/>
</dbReference>
<dbReference type="EMBL" id="BQFW01000007">
    <property type="protein sequence ID" value="GJJ72948.1"/>
    <property type="molecule type" value="Genomic_DNA"/>
</dbReference>
<organism evidence="10 11">
    <name type="scientific">Entomortierella parvispora</name>
    <dbReference type="NCBI Taxonomy" id="205924"/>
    <lineage>
        <taxon>Eukaryota</taxon>
        <taxon>Fungi</taxon>
        <taxon>Fungi incertae sedis</taxon>
        <taxon>Mucoromycota</taxon>
        <taxon>Mortierellomycotina</taxon>
        <taxon>Mortierellomycetes</taxon>
        <taxon>Mortierellales</taxon>
        <taxon>Mortierellaceae</taxon>
        <taxon>Entomortierella</taxon>
    </lineage>
</organism>
<dbReference type="Pfam" id="PF01088">
    <property type="entry name" value="Peptidase_C12"/>
    <property type="match status" value="1"/>
</dbReference>
<keyword evidence="11" id="KW-1185">Reference proteome</keyword>
<reference evidence="10" key="1">
    <citation type="submission" date="2021-11" db="EMBL/GenBank/DDBJ databases">
        <authorList>
            <person name="Herlambang A."/>
            <person name="Guo Y."/>
            <person name="Takashima Y."/>
            <person name="Nishizawa T."/>
        </authorList>
    </citation>
    <scope>NUCLEOTIDE SEQUENCE</scope>
    <source>
        <strain evidence="10">E1425</strain>
    </source>
</reference>
<comment type="catalytic activity">
    <reaction evidence="1 7 8">
        <text>Thiol-dependent hydrolysis of ester, thioester, amide, peptide and isopeptide bonds formed by the C-terminal Gly of ubiquitin (a 76-residue protein attached to proteins as an intracellular targeting signal).</text>
        <dbReference type="EC" id="3.4.19.12"/>
    </reaction>
</comment>
<dbReference type="OrthoDB" id="427186at2759"/>
<protein>
    <recommendedName>
        <fullName evidence="8">Ubiquitin carboxyl-terminal hydrolase</fullName>
        <ecNumber evidence="8">3.4.19.12</ecNumber>
    </recommendedName>
</protein>
<evidence type="ECO:0000313" key="10">
    <source>
        <dbReference type="EMBL" id="GJJ72948.1"/>
    </source>
</evidence>
<evidence type="ECO:0000256" key="8">
    <source>
        <dbReference type="RuleBase" id="RU361215"/>
    </source>
</evidence>
<dbReference type="FunFam" id="3.40.532.10:FF:000006">
    <property type="entry name" value="Ubiquitin carboxyl-terminal hydrolase"/>
    <property type="match status" value="1"/>
</dbReference>
<feature type="active site" description="Nucleophile" evidence="7">
    <location>
        <position position="103"/>
    </location>
</feature>
<keyword evidence="5 7" id="KW-0378">Hydrolase</keyword>
<dbReference type="PROSITE" id="PS00140">
    <property type="entry name" value="UCH_1"/>
    <property type="match status" value="1"/>
</dbReference>
<dbReference type="PROSITE" id="PS52048">
    <property type="entry name" value="UCH_DOMAIN"/>
    <property type="match status" value="1"/>
</dbReference>
<evidence type="ECO:0000256" key="7">
    <source>
        <dbReference type="PROSITE-ProRule" id="PRU01393"/>
    </source>
</evidence>
<comment type="caution">
    <text evidence="10">The sequence shown here is derived from an EMBL/GenBank/DDBJ whole genome shotgun (WGS) entry which is preliminary data.</text>
</comment>
<evidence type="ECO:0000259" key="9">
    <source>
        <dbReference type="PROSITE" id="PS52048"/>
    </source>
</evidence>
<dbReference type="CDD" id="cd09616">
    <property type="entry name" value="Peptidase_C12_UCH_L1_L3"/>
    <property type="match status" value="1"/>
</dbReference>
<dbReference type="PRINTS" id="PR00707">
    <property type="entry name" value="UBCTHYDRLASE"/>
</dbReference>
<dbReference type="AlphaFoldDB" id="A0A9P3HAS4"/>
<evidence type="ECO:0000256" key="3">
    <source>
        <dbReference type="ARBA" id="ARBA00022670"/>
    </source>
</evidence>
<dbReference type="InterPro" id="IPR036959">
    <property type="entry name" value="Peptidase_C12_UCH_sf"/>
</dbReference>
<dbReference type="InterPro" id="IPR057254">
    <property type="entry name" value="UCH_AS"/>
</dbReference>
<gene>
    <name evidence="10" type="ORF">EMPS_05306</name>
</gene>
<dbReference type="GO" id="GO:0004843">
    <property type="term" value="F:cysteine-type deubiquitinase activity"/>
    <property type="evidence" value="ECO:0007669"/>
    <property type="project" value="UniProtKB-UniRule"/>
</dbReference>
<dbReference type="InterPro" id="IPR038765">
    <property type="entry name" value="Papain-like_cys_pep_sf"/>
</dbReference>
<dbReference type="InterPro" id="IPR001578">
    <property type="entry name" value="Peptidase_C12_UCH"/>
</dbReference>
<dbReference type="GO" id="GO:0006511">
    <property type="term" value="P:ubiquitin-dependent protein catabolic process"/>
    <property type="evidence" value="ECO:0007669"/>
    <property type="project" value="UniProtKB-UniRule"/>
</dbReference>
<dbReference type="EC" id="3.4.19.12" evidence="8"/>
<dbReference type="Gene3D" id="3.40.532.10">
    <property type="entry name" value="Peptidase C12, ubiquitin carboxyl-terminal hydrolase"/>
    <property type="match status" value="1"/>
</dbReference>
<feature type="active site" description="Proton donor" evidence="7">
    <location>
        <position position="180"/>
    </location>
</feature>
<dbReference type="Proteomes" id="UP000827284">
    <property type="component" value="Unassembled WGS sequence"/>
</dbReference>
<comment type="similarity">
    <text evidence="2 7 8">Belongs to the peptidase C12 family.</text>
</comment>
<dbReference type="PANTHER" id="PTHR10589">
    <property type="entry name" value="UBIQUITIN CARBOXYL-TERMINAL HYDROLASE"/>
    <property type="match status" value="1"/>
</dbReference>
<feature type="site" description="Transition state stabilizer" evidence="7">
    <location>
        <position position="97"/>
    </location>
</feature>
<evidence type="ECO:0000256" key="4">
    <source>
        <dbReference type="ARBA" id="ARBA00022786"/>
    </source>
</evidence>
<evidence type="ECO:0000256" key="5">
    <source>
        <dbReference type="ARBA" id="ARBA00022801"/>
    </source>
</evidence>
<dbReference type="SUPFAM" id="SSF54001">
    <property type="entry name" value="Cysteine proteinases"/>
    <property type="match status" value="1"/>
</dbReference>
<evidence type="ECO:0000256" key="6">
    <source>
        <dbReference type="ARBA" id="ARBA00022807"/>
    </source>
</evidence>
<keyword evidence="4 7" id="KW-0833">Ubl conjugation pathway</keyword>
<dbReference type="GO" id="GO:0016579">
    <property type="term" value="P:protein deubiquitination"/>
    <property type="evidence" value="ECO:0007669"/>
    <property type="project" value="TreeGrafter"/>
</dbReference>
<feature type="domain" description="UCH catalytic" evidence="9">
    <location>
        <begin position="13"/>
        <end position="241"/>
    </location>
</feature>
<evidence type="ECO:0000256" key="1">
    <source>
        <dbReference type="ARBA" id="ARBA00000707"/>
    </source>
</evidence>
<keyword evidence="3 7" id="KW-0645">Protease</keyword>
<accession>A0A9P3HAS4</accession>
<dbReference type="PANTHER" id="PTHR10589:SF17">
    <property type="entry name" value="UBIQUITIN CARBOXYL-TERMINAL HYDROLASE"/>
    <property type="match status" value="1"/>
</dbReference>
<proteinExistence type="inferred from homology"/>
<name>A0A9P3HAS4_9FUNG</name>
<sequence>MSIPGERPKKTIRWLPLESNPEVLDKYVRDLGVPAPWRYADVLGLDEELMAMIPQPVHALILLFPITEAYEAYIQEEKKRIDQASQIVSPNVVFYPQTISNACGTMGVLHSIANNWAHGGFLELTEGGIMKKFLERTVNMTPTERIQALEQDESLSNAHKSHASTGQTATPDIADEVNLHYVCLIERDGHLYELDGNKPYPINHGPTTKDNFLANSLRVAKEFVSRDPDNINFNVIVATTAPDDDDY</sequence>